<organism evidence="2 3">
    <name type="scientific">candidate division TA06 bacterium</name>
    <dbReference type="NCBI Taxonomy" id="2250710"/>
    <lineage>
        <taxon>Bacteria</taxon>
        <taxon>Bacteria division TA06</taxon>
    </lineage>
</organism>
<evidence type="ECO:0000256" key="1">
    <source>
        <dbReference type="SAM" id="SignalP"/>
    </source>
</evidence>
<sequence>MKKILLAVIFMVLAVSFLEAAQTGVEVRARGKPVIRTKPNRTVTAVFQVTNRMARKVEFTTAVRFPKGWKLLTRDFRFTLRPNESDIRLFSFFVPQTAIARKYNVIWTVKGRRYPSITDSYTLPVVVSPTTRVEVGLLRAPEYVLAGKDYQVLFLVINKSNSTNIIDTRITSEPELPLRTDIEKVTLAPGESKMVIVSVKTDPGIRSLVRHHLRLVARVTREEQVEAYAESFVQIIPRITGDEGRFHTIPAGITLRYIGQQNARNTSGFQTEASWDGTLDEEGEKHIKVLLRGPNTQNRSVLGERDEYRLSFQTEHYELYLGDHTYYLSLLTENRYGRGVRAKVNLAPLSLEGYYQKSQWTGPEDRTIAARVVVSPNDQSKIGLGYLRREKELARHDFVSLQGQLSPFENTNAELEYAFAVKNIDTDREEDNAYAVRLKSYQAWMSFWLKFIHAGPSHPGYYKDVDFLSASVSAPIVKDLRAYAGIQRGKHNLDQDTTLFAAPLDQYYQIGLRYRFRTGTHFFLEYSNRSHEDLLAGSKFDYDENTYRLGAGQGFKKFSLNSSIEIGQSTDNLTGQSSDLGRYTVSSSFRPATNQSFSVYVRYTDICHPQWEKRRYISTGLKSSIQLATVTSFSLDVHTDNFQEPYRRGRDRFGIELSHVLPNNNKVSVRGIHTRDRNSDKIDDTALLVEYKVPFGLPVSVKKSIGRVKGHVYDHETKKPLLDVILRLNGATAVTDGKGNFDFPCLKPGTYHLDINAAGIGLDRIVIRKTPIEITVKPGKETFIQIGMTRRASLLGRIMQYGPENNHNNHSLGQGNGNGNGNGDYLVVGEGNGNHISQTNGDTRLVKVNGLANIQVELMNGVETLRWLTDNKGYFRFEDLRPGKWTLRVANENLPTYHYLEKRSIELEFGPGDKQKILVRVLPKKRRIRIIEHGGIISAK</sequence>
<evidence type="ECO:0000313" key="3">
    <source>
        <dbReference type="Proteomes" id="UP000315525"/>
    </source>
</evidence>
<dbReference type="EMBL" id="SOJN01000080">
    <property type="protein sequence ID" value="TET45571.1"/>
    <property type="molecule type" value="Genomic_DNA"/>
</dbReference>
<comment type="caution">
    <text evidence="2">The sequence shown here is derived from an EMBL/GenBank/DDBJ whole genome shotgun (WGS) entry which is preliminary data.</text>
</comment>
<dbReference type="Proteomes" id="UP000315525">
    <property type="component" value="Unassembled WGS sequence"/>
</dbReference>
<evidence type="ECO:0008006" key="4">
    <source>
        <dbReference type="Google" id="ProtNLM"/>
    </source>
</evidence>
<feature type="signal peptide" evidence="1">
    <location>
        <begin position="1"/>
        <end position="20"/>
    </location>
</feature>
<dbReference type="Gene3D" id="2.60.40.1120">
    <property type="entry name" value="Carboxypeptidase-like, regulatory domain"/>
    <property type="match status" value="1"/>
</dbReference>
<dbReference type="AlphaFoldDB" id="A0A523UTG3"/>
<dbReference type="InterPro" id="IPR008969">
    <property type="entry name" value="CarboxyPept-like_regulatory"/>
</dbReference>
<reference evidence="2 3" key="1">
    <citation type="submission" date="2019-03" db="EMBL/GenBank/DDBJ databases">
        <title>Metabolic potential of uncultured bacteria and archaea associated with petroleum seepage in deep-sea sediments.</title>
        <authorList>
            <person name="Dong X."/>
            <person name="Hubert C."/>
        </authorList>
    </citation>
    <scope>NUCLEOTIDE SEQUENCE [LARGE SCALE GENOMIC DNA]</scope>
    <source>
        <strain evidence="2">E44_bin18</strain>
    </source>
</reference>
<proteinExistence type="predicted"/>
<accession>A0A523UTG3</accession>
<feature type="chain" id="PRO_5022079846" description="Carboxypeptidase regulatory-like domain-containing protein" evidence="1">
    <location>
        <begin position="21"/>
        <end position="940"/>
    </location>
</feature>
<keyword evidence="1" id="KW-0732">Signal</keyword>
<name>A0A523UTG3_UNCT6</name>
<evidence type="ECO:0000313" key="2">
    <source>
        <dbReference type="EMBL" id="TET45571.1"/>
    </source>
</evidence>
<gene>
    <name evidence="2" type="ORF">E3J62_07370</name>
</gene>
<dbReference type="SUPFAM" id="SSF49464">
    <property type="entry name" value="Carboxypeptidase regulatory domain-like"/>
    <property type="match status" value="1"/>
</dbReference>
<dbReference type="SUPFAM" id="SSF117074">
    <property type="entry name" value="Hypothetical protein PA1324"/>
    <property type="match status" value="1"/>
</dbReference>
<protein>
    <recommendedName>
        <fullName evidence="4">Carboxypeptidase regulatory-like domain-containing protein</fullName>
    </recommendedName>
</protein>